<gene>
    <name evidence="2" type="ORF">HMPREF9696_02346</name>
</gene>
<dbReference type="EMBL" id="AGWY01000011">
    <property type="protein sequence ID" value="EKS35074.1"/>
    <property type="molecule type" value="Genomic_DNA"/>
</dbReference>
<dbReference type="OrthoDB" id="8452331at2"/>
<dbReference type="AlphaFoldDB" id="K8P2W1"/>
<proteinExistence type="predicted"/>
<dbReference type="HOGENOM" id="CLU_104664_0_0_5"/>
<protein>
    <recommendedName>
        <fullName evidence="4">Lipoprotein</fullName>
    </recommendedName>
</protein>
<reference evidence="2 3" key="1">
    <citation type="submission" date="2012-04" db="EMBL/GenBank/DDBJ databases">
        <title>The Genome Sequence of Afipia clevelandensis ATCC 49720.</title>
        <authorList>
            <consortium name="The Broad Institute Genome Sequencing Platform"/>
            <person name="Earl A."/>
            <person name="Ward D."/>
            <person name="Feldgarden M."/>
            <person name="Gevers D."/>
            <person name="Huys G."/>
            <person name="Walker B."/>
            <person name="Young S.K."/>
            <person name="Zeng Q."/>
            <person name="Gargeya S."/>
            <person name="Fitzgerald M."/>
            <person name="Haas B."/>
            <person name="Abouelleil A."/>
            <person name="Alvarado L."/>
            <person name="Arachchi H.M."/>
            <person name="Berlin A."/>
            <person name="Chapman S.B."/>
            <person name="Goldberg J."/>
            <person name="Griggs A."/>
            <person name="Gujja S."/>
            <person name="Hansen M."/>
            <person name="Howarth C."/>
            <person name="Imamovic A."/>
            <person name="Larimer J."/>
            <person name="McCowen C."/>
            <person name="Montmayeur A."/>
            <person name="Murphy C."/>
            <person name="Neiman D."/>
            <person name="Pearson M."/>
            <person name="Priest M."/>
            <person name="Roberts A."/>
            <person name="Saif S."/>
            <person name="Shea T."/>
            <person name="Sisk P."/>
            <person name="Sykes S."/>
            <person name="Wortman J."/>
            <person name="Nusbaum C."/>
            <person name="Birren B."/>
        </authorList>
    </citation>
    <scope>NUCLEOTIDE SEQUENCE [LARGE SCALE GENOMIC DNA]</scope>
    <source>
        <strain evidence="2 3">ATCC 49720</strain>
    </source>
</reference>
<name>K8P2W1_9BRAD</name>
<dbReference type="PATRIC" id="fig|883079.3.peg.2386"/>
<organism evidence="2 3">
    <name type="scientific">Afipia clevelandensis ATCC 49720</name>
    <dbReference type="NCBI Taxonomy" id="883079"/>
    <lineage>
        <taxon>Bacteria</taxon>
        <taxon>Pseudomonadati</taxon>
        <taxon>Pseudomonadota</taxon>
        <taxon>Alphaproteobacteria</taxon>
        <taxon>Hyphomicrobiales</taxon>
        <taxon>Nitrobacteraceae</taxon>
        <taxon>Afipia</taxon>
    </lineage>
</organism>
<sequence>MDFTERTVTWAASRTASWAAPRVVRTSLLLALLGLTAACTTNGPGPMATASSFGPTVAFESVDGPPPQVFDKLVRALEAESTARSFTIVSREAQASYRVRSYLSAQVRQGKTTIAWVWDVYDRDQERALRLSGEEPAGKGRDAWAMADDQMMRRIALAGLNGLNGLISGAGVPDSPAPPRSGPAVAQADENPPESVPPRMQTLAFSAH</sequence>
<accession>K8P2W1</accession>
<dbReference type="RefSeq" id="WP_002713212.1">
    <property type="nucleotide sequence ID" value="NZ_KB375281.1"/>
</dbReference>
<evidence type="ECO:0008006" key="4">
    <source>
        <dbReference type="Google" id="ProtNLM"/>
    </source>
</evidence>
<evidence type="ECO:0000313" key="3">
    <source>
        <dbReference type="Proteomes" id="UP000001095"/>
    </source>
</evidence>
<dbReference type="Proteomes" id="UP000001095">
    <property type="component" value="Unassembled WGS sequence"/>
</dbReference>
<feature type="region of interest" description="Disordered" evidence="1">
    <location>
        <begin position="170"/>
        <end position="208"/>
    </location>
</feature>
<evidence type="ECO:0000256" key="1">
    <source>
        <dbReference type="SAM" id="MobiDB-lite"/>
    </source>
</evidence>
<evidence type="ECO:0000313" key="2">
    <source>
        <dbReference type="EMBL" id="EKS35074.1"/>
    </source>
</evidence>
<keyword evidence="3" id="KW-1185">Reference proteome</keyword>
<comment type="caution">
    <text evidence="2">The sequence shown here is derived from an EMBL/GenBank/DDBJ whole genome shotgun (WGS) entry which is preliminary data.</text>
</comment>